<dbReference type="Proteomes" id="UP001209701">
    <property type="component" value="Unassembled WGS sequence"/>
</dbReference>
<feature type="chain" id="PRO_5046546955" description="Porin" evidence="1">
    <location>
        <begin position="22"/>
        <end position="432"/>
    </location>
</feature>
<accession>A0ABT2YCI9</accession>
<feature type="signal peptide" evidence="1">
    <location>
        <begin position="1"/>
        <end position="21"/>
    </location>
</feature>
<evidence type="ECO:0008006" key="4">
    <source>
        <dbReference type="Google" id="ProtNLM"/>
    </source>
</evidence>
<protein>
    <recommendedName>
        <fullName evidence="4">Porin</fullName>
    </recommendedName>
</protein>
<proteinExistence type="predicted"/>
<comment type="caution">
    <text evidence="2">The sequence shown here is derived from an EMBL/GenBank/DDBJ whole genome shotgun (WGS) entry which is preliminary data.</text>
</comment>
<evidence type="ECO:0000313" key="3">
    <source>
        <dbReference type="Proteomes" id="UP001209701"/>
    </source>
</evidence>
<name>A0ABT2YCI9_9BURK</name>
<dbReference type="EMBL" id="JAJIRN010000003">
    <property type="protein sequence ID" value="MCV2367760.1"/>
    <property type="molecule type" value="Genomic_DNA"/>
</dbReference>
<keyword evidence="3" id="KW-1185">Reference proteome</keyword>
<evidence type="ECO:0000256" key="1">
    <source>
        <dbReference type="SAM" id="SignalP"/>
    </source>
</evidence>
<reference evidence="2 3" key="1">
    <citation type="submission" date="2021-11" db="EMBL/GenBank/DDBJ databases">
        <authorList>
            <person name="Liang Q."/>
            <person name="Mou H."/>
            <person name="Liu Z."/>
        </authorList>
    </citation>
    <scope>NUCLEOTIDE SEQUENCE [LARGE SCALE GENOMIC DNA]</scope>
    <source>
        <strain evidence="2 3">CHU3</strain>
    </source>
</reference>
<evidence type="ECO:0000313" key="2">
    <source>
        <dbReference type="EMBL" id="MCV2367760.1"/>
    </source>
</evidence>
<sequence>MGGRRLGQLLLLACLSGPALADETSRAKDAEAAALQLADLPAAASEPRRDWLLAVEAGLGAATERAGGRDLNTNTERLSLDLQLDRALGAGWRGAFSNQLDLRWQGGFGERSAINTLREAYLSWQPQPDRALDLGRINARHGVALGYNPSDYFRSGAVRSIVAIDPASLKKNRQGSVMLRGQTLWADGSLSALASPKLTEQAASDADFSLNAGATNCSNRWLLLLSQRLAEGINPQWLLFGEEGQSPQLGFNLTGLLGQATVAYVEWSGGRSASQLAQALAAQGAANDQAFRSRYAGGLTYTSADKLSLTLEYNFNGGGMSQAVWRALPHVSAAAYVQYRRWVQDRFDMPTRHVLFAYASWQDALAQPNLDFNAMLRHNLDDHSRLGWVEARYHWPETDLALQYQRNQGGPGSEFGALPQARLLQVLLRRLF</sequence>
<gene>
    <name evidence="2" type="ORF">LNV07_06585</name>
</gene>
<keyword evidence="1" id="KW-0732">Signal</keyword>
<dbReference type="SUPFAM" id="SSF56935">
    <property type="entry name" value="Porins"/>
    <property type="match status" value="1"/>
</dbReference>
<organism evidence="2 3">
    <name type="scientific">Roseateles oligotrophus</name>
    <dbReference type="NCBI Taxonomy" id="1769250"/>
    <lineage>
        <taxon>Bacteria</taxon>
        <taxon>Pseudomonadati</taxon>
        <taxon>Pseudomonadota</taxon>
        <taxon>Betaproteobacteria</taxon>
        <taxon>Burkholderiales</taxon>
        <taxon>Sphaerotilaceae</taxon>
        <taxon>Roseateles</taxon>
    </lineage>
</organism>
<dbReference type="RefSeq" id="WP_263570386.1">
    <property type="nucleotide sequence ID" value="NZ_JAJIRN010000003.1"/>
</dbReference>